<dbReference type="HOGENOM" id="CLU_052868_1_2_0"/>
<sequence length="286" mass="31042">MYKVATTETRMQTAEQIKTIVKEKYGQIASQRTTGCCGPQNAQVTSSCCGSNTDAQVLTPDYSQVDGYYAGADLGLGCGVPTQFADIQAGEVVLDLGSGAGNDVFVVRSLVGESGKVIGVDMTAEMIARAQENQAKLGYQNVEFRLGEIESLPVKTGEVDVVISNCVLNLVPDKTKAFQEIYRVLKPGGHFCISDIVLRGELPEKLKSLAELYAGCVAGALQHDEYLHVIREAGFTDMEIHKDHQYILPDAILTQYLSHEDIELYRHSNTGIFSITVSARKPATAE</sequence>
<comment type="catalytic activity">
    <reaction evidence="8">
        <text>arsenic triglutathione + 3 [thioredoxin]-dithiol + 3 S-adenosyl-L-methionine = trimethylarsine + 3 [thioredoxin]-disulfide + 3 glutathione + 3 S-adenosyl-L-homocysteine + 3 H(+)</text>
        <dbReference type="Rhea" id="RHEA:69432"/>
        <dbReference type="Rhea" id="RHEA-COMP:10698"/>
        <dbReference type="Rhea" id="RHEA-COMP:10700"/>
        <dbReference type="ChEBI" id="CHEBI:15378"/>
        <dbReference type="ChEBI" id="CHEBI:27130"/>
        <dbReference type="ChEBI" id="CHEBI:29950"/>
        <dbReference type="ChEBI" id="CHEBI:50058"/>
        <dbReference type="ChEBI" id="CHEBI:57856"/>
        <dbReference type="ChEBI" id="CHEBI:57925"/>
        <dbReference type="ChEBI" id="CHEBI:59789"/>
        <dbReference type="ChEBI" id="CHEBI:183640"/>
        <dbReference type="EC" id="2.1.1.137"/>
    </reaction>
</comment>
<organism evidence="10">
    <name type="scientific">Vecturithrix granuli</name>
    <dbReference type="NCBI Taxonomy" id="1499967"/>
    <lineage>
        <taxon>Bacteria</taxon>
        <taxon>Candidatus Moduliflexota</taxon>
        <taxon>Candidatus Vecturitrichia</taxon>
        <taxon>Candidatus Vecturitrichales</taxon>
        <taxon>Candidatus Vecturitrichaceae</taxon>
        <taxon>Candidatus Vecturithrix</taxon>
    </lineage>
</organism>
<dbReference type="Gene3D" id="3.40.50.150">
    <property type="entry name" value="Vaccinia Virus protein VP39"/>
    <property type="match status" value="1"/>
</dbReference>
<evidence type="ECO:0000256" key="5">
    <source>
        <dbReference type="ARBA" id="ARBA00034545"/>
    </source>
</evidence>
<dbReference type="PANTHER" id="PTHR43675">
    <property type="entry name" value="ARSENITE METHYLTRANSFERASE"/>
    <property type="match status" value="1"/>
</dbReference>
<dbReference type="EMBL" id="DF820466">
    <property type="protein sequence ID" value="GAK57741.1"/>
    <property type="molecule type" value="Genomic_DNA"/>
</dbReference>
<evidence type="ECO:0000256" key="3">
    <source>
        <dbReference type="ARBA" id="ARBA00034487"/>
    </source>
</evidence>
<dbReference type="GO" id="GO:0030791">
    <property type="term" value="F:arsenite methyltransferase activity"/>
    <property type="evidence" value="ECO:0007669"/>
    <property type="project" value="UniProtKB-EC"/>
</dbReference>
<dbReference type="CDD" id="cd02440">
    <property type="entry name" value="AdoMet_MTases"/>
    <property type="match status" value="1"/>
</dbReference>
<accession>A0A081BZI6</accession>
<keyword evidence="2" id="KW-0949">S-adenosyl-L-methionine</keyword>
<dbReference type="AlphaFoldDB" id="A0A081BZI6"/>
<feature type="domain" description="Methyltransferase" evidence="9">
    <location>
        <begin position="88"/>
        <end position="234"/>
    </location>
</feature>
<comment type="catalytic activity">
    <reaction evidence="6">
        <text>arsenic triglutathione + [thioredoxin]-dithiol + S-adenosyl-L-methionine + 2 H2O = methylarsonous acid + [thioredoxin]-disulfide + 3 glutathione + S-adenosyl-L-homocysteine + H(+)</text>
        <dbReference type="Rhea" id="RHEA:69460"/>
        <dbReference type="Rhea" id="RHEA-COMP:10698"/>
        <dbReference type="Rhea" id="RHEA-COMP:10700"/>
        <dbReference type="ChEBI" id="CHEBI:15377"/>
        <dbReference type="ChEBI" id="CHEBI:15378"/>
        <dbReference type="ChEBI" id="CHEBI:17826"/>
        <dbReference type="ChEBI" id="CHEBI:29950"/>
        <dbReference type="ChEBI" id="CHEBI:50058"/>
        <dbReference type="ChEBI" id="CHEBI:57856"/>
        <dbReference type="ChEBI" id="CHEBI:57925"/>
        <dbReference type="ChEBI" id="CHEBI:59789"/>
        <dbReference type="ChEBI" id="CHEBI:183640"/>
        <dbReference type="EC" id="2.1.1.137"/>
    </reaction>
</comment>
<reference evidence="10" key="1">
    <citation type="journal article" date="2015" name="PeerJ">
        <title>First genomic representation of candidate bacterial phylum KSB3 points to enhanced environmental sensing as a trigger of wastewater bulking.</title>
        <authorList>
            <person name="Sekiguchi Y."/>
            <person name="Ohashi A."/>
            <person name="Parks D.H."/>
            <person name="Yamauchi T."/>
            <person name="Tyson G.W."/>
            <person name="Hugenholtz P."/>
        </authorList>
    </citation>
    <scope>NUCLEOTIDE SEQUENCE [LARGE SCALE GENOMIC DNA]</scope>
</reference>
<dbReference type="SUPFAM" id="SSF53335">
    <property type="entry name" value="S-adenosyl-L-methionine-dependent methyltransferases"/>
    <property type="match status" value="1"/>
</dbReference>
<dbReference type="GO" id="GO:0032259">
    <property type="term" value="P:methylation"/>
    <property type="evidence" value="ECO:0007669"/>
    <property type="project" value="UniProtKB-KW"/>
</dbReference>
<keyword evidence="10" id="KW-0489">Methyltransferase</keyword>
<dbReference type="InterPro" id="IPR025714">
    <property type="entry name" value="Methyltranfer_dom"/>
</dbReference>
<protein>
    <recommendedName>
        <fullName evidence="5">Arsenite methyltransferase</fullName>
        <ecNumber evidence="4">2.1.1.137</ecNumber>
    </recommendedName>
</protein>
<dbReference type="NCBIfam" id="NF008823">
    <property type="entry name" value="PRK11873.1"/>
    <property type="match status" value="1"/>
</dbReference>
<comment type="catalytic activity">
    <reaction evidence="7">
        <text>arsenic triglutathione + 2 [thioredoxin]-dithiol + 2 S-adenosyl-L-methionine + H2O = dimethylarsinous acid + 2 [thioredoxin]-disulfide + 3 glutathione + 2 S-adenosyl-L-homocysteine + 2 H(+)</text>
        <dbReference type="Rhea" id="RHEA:69464"/>
        <dbReference type="Rhea" id="RHEA-COMP:10698"/>
        <dbReference type="Rhea" id="RHEA-COMP:10700"/>
        <dbReference type="ChEBI" id="CHEBI:15377"/>
        <dbReference type="ChEBI" id="CHEBI:15378"/>
        <dbReference type="ChEBI" id="CHEBI:23808"/>
        <dbReference type="ChEBI" id="CHEBI:29950"/>
        <dbReference type="ChEBI" id="CHEBI:50058"/>
        <dbReference type="ChEBI" id="CHEBI:57856"/>
        <dbReference type="ChEBI" id="CHEBI:57925"/>
        <dbReference type="ChEBI" id="CHEBI:59789"/>
        <dbReference type="ChEBI" id="CHEBI:183640"/>
        <dbReference type="EC" id="2.1.1.137"/>
    </reaction>
</comment>
<name>A0A081BZI6_VECG1</name>
<evidence type="ECO:0000256" key="6">
    <source>
        <dbReference type="ARBA" id="ARBA00047941"/>
    </source>
</evidence>
<evidence type="ECO:0000256" key="1">
    <source>
        <dbReference type="ARBA" id="ARBA00022679"/>
    </source>
</evidence>
<proteinExistence type="inferred from homology"/>
<evidence type="ECO:0000256" key="8">
    <source>
        <dbReference type="ARBA" id="ARBA00048428"/>
    </source>
</evidence>
<dbReference type="Proteomes" id="UP000030661">
    <property type="component" value="Unassembled WGS sequence"/>
</dbReference>
<dbReference type="STRING" id="1499967.U27_04708"/>
<dbReference type="EC" id="2.1.1.137" evidence="4"/>
<keyword evidence="11" id="KW-1185">Reference proteome</keyword>
<evidence type="ECO:0000313" key="10">
    <source>
        <dbReference type="EMBL" id="GAK57741.1"/>
    </source>
</evidence>
<dbReference type="InterPro" id="IPR026669">
    <property type="entry name" value="Arsenite_MeTrfase-like"/>
</dbReference>
<dbReference type="InterPro" id="IPR029063">
    <property type="entry name" value="SAM-dependent_MTases_sf"/>
</dbReference>
<dbReference type="PANTHER" id="PTHR43675:SF8">
    <property type="entry name" value="ARSENITE METHYLTRANSFERASE"/>
    <property type="match status" value="1"/>
</dbReference>
<evidence type="ECO:0000256" key="2">
    <source>
        <dbReference type="ARBA" id="ARBA00022691"/>
    </source>
</evidence>
<dbReference type="eggNOG" id="COG2226">
    <property type="taxonomic scope" value="Bacteria"/>
</dbReference>
<evidence type="ECO:0000313" key="11">
    <source>
        <dbReference type="Proteomes" id="UP000030661"/>
    </source>
</evidence>
<evidence type="ECO:0000256" key="7">
    <source>
        <dbReference type="ARBA" id="ARBA00047943"/>
    </source>
</evidence>
<comment type="similarity">
    <text evidence="3">Belongs to the methyltransferase superfamily. Arsenite methyltransferase family.</text>
</comment>
<keyword evidence="1 10" id="KW-0808">Transferase</keyword>
<evidence type="ECO:0000256" key="4">
    <source>
        <dbReference type="ARBA" id="ARBA00034521"/>
    </source>
</evidence>
<gene>
    <name evidence="10" type="ORF">U27_04708</name>
</gene>
<evidence type="ECO:0000259" key="9">
    <source>
        <dbReference type="Pfam" id="PF13847"/>
    </source>
</evidence>
<dbReference type="Pfam" id="PF13847">
    <property type="entry name" value="Methyltransf_31"/>
    <property type="match status" value="1"/>
</dbReference>